<name>A0A821GMJ7_9BILA</name>
<reference evidence="1" key="1">
    <citation type="submission" date="2021-02" db="EMBL/GenBank/DDBJ databases">
        <authorList>
            <person name="Nowell W R."/>
        </authorList>
    </citation>
    <scope>NUCLEOTIDE SEQUENCE</scope>
</reference>
<dbReference type="AlphaFoldDB" id="A0A821GMJ7"/>
<proteinExistence type="predicted"/>
<sequence length="73" mass="8056">MVSKESKLSLVRRLTNKSTVSPAHISVKKVSSRRHLPQVSAHNDVVRMVLFSLPIENFSTGAWGRGDAKGRSL</sequence>
<evidence type="ECO:0000313" key="1">
    <source>
        <dbReference type="EMBL" id="CAF4669700.1"/>
    </source>
</evidence>
<accession>A0A821GMJ7</accession>
<evidence type="ECO:0000313" key="2">
    <source>
        <dbReference type="Proteomes" id="UP000663862"/>
    </source>
</evidence>
<gene>
    <name evidence="1" type="ORF">TSG867_LOCUS31799</name>
</gene>
<dbReference type="Proteomes" id="UP000663862">
    <property type="component" value="Unassembled WGS sequence"/>
</dbReference>
<organism evidence="1 2">
    <name type="scientific">Rotaria socialis</name>
    <dbReference type="NCBI Taxonomy" id="392032"/>
    <lineage>
        <taxon>Eukaryota</taxon>
        <taxon>Metazoa</taxon>
        <taxon>Spiralia</taxon>
        <taxon>Gnathifera</taxon>
        <taxon>Rotifera</taxon>
        <taxon>Eurotatoria</taxon>
        <taxon>Bdelloidea</taxon>
        <taxon>Philodinida</taxon>
        <taxon>Philodinidae</taxon>
        <taxon>Rotaria</taxon>
    </lineage>
</organism>
<comment type="caution">
    <text evidence="1">The sequence shown here is derived from an EMBL/GenBank/DDBJ whole genome shotgun (WGS) entry which is preliminary data.</text>
</comment>
<dbReference type="EMBL" id="CAJOBQ010006281">
    <property type="protein sequence ID" value="CAF4669700.1"/>
    <property type="molecule type" value="Genomic_DNA"/>
</dbReference>
<protein>
    <submittedName>
        <fullName evidence="1">Uncharacterized protein</fullName>
    </submittedName>
</protein>